<accession>A0ABZ2BRL3</accession>
<dbReference type="EMBL" id="CP143423">
    <property type="protein sequence ID" value="WVX48486.1"/>
    <property type="molecule type" value="Genomic_DNA"/>
</dbReference>
<sequence length="64" mass="7414">MYSLLKALSFKDVLEREFIPFLAALIVAQLYFKWGSFALELVGFIFTWLVLGFVLQKILSAIRK</sequence>
<protein>
    <submittedName>
        <fullName evidence="2">Uncharacterized protein</fullName>
    </submittedName>
</protein>
<feature type="transmembrane region" description="Helical" evidence="1">
    <location>
        <begin position="13"/>
        <end position="31"/>
    </location>
</feature>
<evidence type="ECO:0000313" key="3">
    <source>
        <dbReference type="Proteomes" id="UP001318682"/>
    </source>
</evidence>
<evidence type="ECO:0000256" key="1">
    <source>
        <dbReference type="SAM" id="Phobius"/>
    </source>
</evidence>
<dbReference type="RefSeq" id="WP_187429777.1">
    <property type="nucleotide sequence ID" value="NZ_CP143423.1"/>
</dbReference>
<keyword evidence="3" id="KW-1185">Reference proteome</keyword>
<reference evidence="3" key="1">
    <citation type="submission" date="2024-01" db="EMBL/GenBank/DDBJ databases">
        <title>Roseobacter fucihabitans sp. nov., isolated from the brown alga Fucus spiralis.</title>
        <authorList>
            <person name="Hahnke S."/>
            <person name="Berger M."/>
            <person name="Schlingloff A."/>
            <person name="Athale I."/>
            <person name="Neumann-Schaal M."/>
            <person name="Adenaya A."/>
            <person name="Poehlein A."/>
            <person name="Daniel R."/>
            <person name="Pertersen J."/>
            <person name="Brinkhoff T."/>
        </authorList>
    </citation>
    <scope>NUCLEOTIDE SEQUENCE [LARGE SCALE GENOMIC DNA]</scope>
    <source>
        <strain evidence="3">B14</strain>
    </source>
</reference>
<evidence type="ECO:0000313" key="2">
    <source>
        <dbReference type="EMBL" id="WVX48486.1"/>
    </source>
</evidence>
<feature type="transmembrane region" description="Helical" evidence="1">
    <location>
        <begin position="37"/>
        <end position="55"/>
    </location>
</feature>
<proteinExistence type="predicted"/>
<name>A0ABZ2BRL3_9RHOB</name>
<keyword evidence="1" id="KW-1133">Transmembrane helix</keyword>
<dbReference type="Proteomes" id="UP001318682">
    <property type="component" value="Chromosome"/>
</dbReference>
<keyword evidence="1" id="KW-0472">Membrane</keyword>
<keyword evidence="1" id="KW-0812">Transmembrane</keyword>
<organism evidence="2 3">
    <name type="scientific">Roseobacter fucihabitans</name>
    <dbReference type="NCBI Taxonomy" id="1537242"/>
    <lineage>
        <taxon>Bacteria</taxon>
        <taxon>Pseudomonadati</taxon>
        <taxon>Pseudomonadota</taxon>
        <taxon>Alphaproteobacteria</taxon>
        <taxon>Rhodobacterales</taxon>
        <taxon>Roseobacteraceae</taxon>
        <taxon>Roseobacter</taxon>
    </lineage>
</organism>
<gene>
    <name evidence="2" type="ORF">ROLI_015660</name>
</gene>